<dbReference type="Proteomes" id="UP000824725">
    <property type="component" value="Unassembled WGS sequence"/>
</dbReference>
<dbReference type="Pfam" id="PF02368">
    <property type="entry name" value="Big_2"/>
    <property type="match status" value="1"/>
</dbReference>
<dbReference type="EMBL" id="ABAZXH010000069">
    <property type="protein sequence ID" value="EHR3609839.1"/>
    <property type="molecule type" value="Genomic_DNA"/>
</dbReference>
<dbReference type="Gene3D" id="2.60.40.1080">
    <property type="match status" value="1"/>
</dbReference>
<gene>
    <name evidence="3" type="ORF">K7324_004809</name>
    <name evidence="2" type="ORF">KTM58_005184</name>
</gene>
<dbReference type="Gene3D" id="4.10.410.40">
    <property type="match status" value="1"/>
</dbReference>
<name>A0A9P2PX51_ECOLX</name>
<protein>
    <submittedName>
        <fullName evidence="2">Phage tail protein</fullName>
    </submittedName>
</protein>
<dbReference type="Proteomes" id="UP000695419">
    <property type="component" value="Unassembled WGS sequence"/>
</dbReference>
<evidence type="ECO:0000313" key="3">
    <source>
        <dbReference type="EMBL" id="EIA9701912.1"/>
    </source>
</evidence>
<dbReference type="AlphaFoldDB" id="A0A9P2PX51"/>
<dbReference type="InterPro" id="IPR003343">
    <property type="entry name" value="Big_2"/>
</dbReference>
<comment type="caution">
    <text evidence="2">The sequence shown here is derived from an EMBL/GenBank/DDBJ whole genome shotgun (WGS) entry which is preliminary data.</text>
</comment>
<reference evidence="2" key="1">
    <citation type="submission" date="2021-06" db="EMBL/GenBank/DDBJ databases">
        <authorList>
            <consortium name="GenomeTrakr network: Whole genome sequencing for foodborne pathogen traceback"/>
        </authorList>
    </citation>
    <scope>NUCLEOTIDE SEQUENCE</scope>
    <source>
        <strain evidence="3">RM4887</strain>
        <strain evidence="2">RM7481</strain>
    </source>
</reference>
<dbReference type="SMART" id="SM00635">
    <property type="entry name" value="BID_2"/>
    <property type="match status" value="1"/>
</dbReference>
<dbReference type="RefSeq" id="WP_029208397.1">
    <property type="nucleotide sequence ID" value="NZ_CP015831.1"/>
</dbReference>
<dbReference type="EMBL" id="ABCGCG010000049">
    <property type="protein sequence ID" value="EIA9701912.1"/>
    <property type="molecule type" value="Genomic_DNA"/>
</dbReference>
<evidence type="ECO:0000259" key="1">
    <source>
        <dbReference type="SMART" id="SM00635"/>
    </source>
</evidence>
<dbReference type="InterPro" id="IPR032494">
    <property type="entry name" value="Phage_TTP_N"/>
</dbReference>
<evidence type="ECO:0000313" key="2">
    <source>
        <dbReference type="EMBL" id="EHR3609839.1"/>
    </source>
</evidence>
<organism evidence="2 4">
    <name type="scientific">Escherichia coli O157</name>
    <dbReference type="NCBI Taxonomy" id="1045010"/>
    <lineage>
        <taxon>Bacteria</taxon>
        <taxon>Pseudomonadati</taxon>
        <taxon>Pseudomonadota</taxon>
        <taxon>Gammaproteobacteria</taxon>
        <taxon>Enterobacterales</taxon>
        <taxon>Enterobacteriaceae</taxon>
        <taxon>Escherichia</taxon>
    </lineage>
</organism>
<sequence>MPLEPVKGAGTTLWVYNGQGDAYANPLSDDDWQRLAKVKDLTPGEMTAESYDDNYLDDEDADWTATGQGQKSAGDTSFTLAWKPGEEGQKGLIGWFESGDVRAYKIRFPNGTVDVFRGWVSSIGKAVTAKEVITRTVKVTNVGKPSVAEERSKITPVSAIKVTPTSGTVAKGKTTTLTVSFEPESATDKTFRAVSADPSKATISVKDMTITVNGVATGKVQIPVVSGNGQFAAVAEVTVTEAGAAG</sequence>
<dbReference type="InterPro" id="IPR008964">
    <property type="entry name" value="Invasin/intimin_cell_adhesion"/>
</dbReference>
<dbReference type="SUPFAM" id="SSF49373">
    <property type="entry name" value="Invasin/intimin cell-adhesion fragments"/>
    <property type="match status" value="1"/>
</dbReference>
<dbReference type="Pfam" id="PF16461">
    <property type="entry name" value="Phage_TTP_12"/>
    <property type="match status" value="1"/>
</dbReference>
<feature type="domain" description="BIG2" evidence="1">
    <location>
        <begin position="156"/>
        <end position="236"/>
    </location>
</feature>
<accession>A0A9P2PX51</accession>
<proteinExistence type="predicted"/>
<evidence type="ECO:0000313" key="4">
    <source>
        <dbReference type="Proteomes" id="UP000695419"/>
    </source>
</evidence>